<evidence type="ECO:0000313" key="2">
    <source>
        <dbReference type="Proteomes" id="UP000031671"/>
    </source>
</evidence>
<organism evidence="1 2">
    <name type="scientific">Vibrio ishigakensis</name>
    <dbReference type="NCBI Taxonomy" id="1481914"/>
    <lineage>
        <taxon>Bacteria</taxon>
        <taxon>Pseudomonadati</taxon>
        <taxon>Pseudomonadota</taxon>
        <taxon>Gammaproteobacteria</taxon>
        <taxon>Vibrionales</taxon>
        <taxon>Vibrionaceae</taxon>
        <taxon>Vibrio</taxon>
    </lineage>
</organism>
<comment type="caution">
    <text evidence="1">The sequence shown here is derived from an EMBL/GenBank/DDBJ whole genome shotgun (WGS) entry which is preliminary data.</text>
</comment>
<gene>
    <name evidence="1" type="ORF">JCM19231_5198</name>
</gene>
<dbReference type="AlphaFoldDB" id="A0A0B8P0V8"/>
<reference evidence="1 2" key="1">
    <citation type="submission" date="2015-01" db="EMBL/GenBank/DDBJ databases">
        <title>Vibrio sp. C1 JCM 19231 whole genome shotgun sequence.</title>
        <authorList>
            <person name="Sawabe T."/>
            <person name="Meirelles P."/>
            <person name="Feng G."/>
            <person name="Sayaka M."/>
            <person name="Hattori M."/>
            <person name="Ohkuma M."/>
        </authorList>
    </citation>
    <scope>NUCLEOTIDE SEQUENCE [LARGE SCALE GENOMIC DNA]</scope>
    <source>
        <strain evidence="2">JCM 19231</strain>
    </source>
</reference>
<keyword evidence="2" id="KW-1185">Reference proteome</keyword>
<sequence>MGQLVFSGENSLIEGETYLITVSGGVLDKDGIYETRDHQVSFVGKELSILIKGGQAEEFIINPLQLG</sequence>
<accession>A0A0B8P0V8</accession>
<reference evidence="1 2" key="2">
    <citation type="submission" date="2015-01" db="EMBL/GenBank/DDBJ databases">
        <authorList>
            <consortium name="NBRP consortium"/>
            <person name="Sawabe T."/>
            <person name="Meirelles P."/>
            <person name="Feng G."/>
            <person name="Sayaka M."/>
            <person name="Hattori M."/>
            <person name="Ohkuma M."/>
        </authorList>
    </citation>
    <scope>NUCLEOTIDE SEQUENCE [LARGE SCALE GENOMIC DNA]</scope>
    <source>
        <strain evidence="2">JCM 19231</strain>
    </source>
</reference>
<protein>
    <submittedName>
        <fullName evidence="1">Uncharacterized protein</fullName>
    </submittedName>
</protein>
<proteinExistence type="predicted"/>
<evidence type="ECO:0000313" key="1">
    <source>
        <dbReference type="EMBL" id="GAM56619.1"/>
    </source>
</evidence>
<dbReference type="EMBL" id="BBRZ01000033">
    <property type="protein sequence ID" value="GAM56619.1"/>
    <property type="molecule type" value="Genomic_DNA"/>
</dbReference>
<dbReference type="Proteomes" id="UP000031671">
    <property type="component" value="Unassembled WGS sequence"/>
</dbReference>
<name>A0A0B8P0V8_9VIBR</name>